<proteinExistence type="predicted"/>
<feature type="compositionally biased region" description="Polar residues" evidence="1">
    <location>
        <begin position="162"/>
        <end position="171"/>
    </location>
</feature>
<feature type="compositionally biased region" description="Low complexity" evidence="1">
    <location>
        <begin position="49"/>
        <end position="62"/>
    </location>
</feature>
<feature type="compositionally biased region" description="Polar residues" evidence="1">
    <location>
        <begin position="549"/>
        <end position="575"/>
    </location>
</feature>
<feature type="region of interest" description="Disordered" evidence="1">
    <location>
        <begin position="1"/>
        <end position="79"/>
    </location>
</feature>
<feature type="compositionally biased region" description="Polar residues" evidence="1">
    <location>
        <begin position="459"/>
        <end position="469"/>
    </location>
</feature>
<feature type="region of interest" description="Disordered" evidence="1">
    <location>
        <begin position="271"/>
        <end position="401"/>
    </location>
</feature>
<evidence type="ECO:0000313" key="3">
    <source>
        <dbReference type="Proteomes" id="UP000292447"/>
    </source>
</evidence>
<feature type="compositionally biased region" description="Pro residues" evidence="1">
    <location>
        <begin position="605"/>
        <end position="615"/>
    </location>
</feature>
<feature type="compositionally biased region" description="Polar residues" evidence="1">
    <location>
        <begin position="340"/>
        <end position="356"/>
    </location>
</feature>
<evidence type="ECO:0000256" key="1">
    <source>
        <dbReference type="SAM" id="MobiDB-lite"/>
    </source>
</evidence>
<feature type="region of interest" description="Disordered" evidence="1">
    <location>
        <begin position="540"/>
        <end position="628"/>
    </location>
</feature>
<dbReference type="Proteomes" id="UP000292447">
    <property type="component" value="Chromosome IV"/>
</dbReference>
<protein>
    <submittedName>
        <fullName evidence="2">Protein EAP1</fullName>
    </submittedName>
</protein>
<dbReference type="EMBL" id="CP034459">
    <property type="protein sequence ID" value="QBM89652.1"/>
    <property type="molecule type" value="Genomic_DNA"/>
</dbReference>
<organism evidence="2 3">
    <name type="scientific">Metschnikowia aff. pulcherrima</name>
    <dbReference type="NCBI Taxonomy" id="2163413"/>
    <lineage>
        <taxon>Eukaryota</taxon>
        <taxon>Fungi</taxon>
        <taxon>Dikarya</taxon>
        <taxon>Ascomycota</taxon>
        <taxon>Saccharomycotina</taxon>
        <taxon>Pichiomycetes</taxon>
        <taxon>Metschnikowiaceae</taxon>
        <taxon>Metschnikowia</taxon>
    </lineage>
</organism>
<dbReference type="STRING" id="2163413.A0A4P6XQ65"/>
<keyword evidence="3" id="KW-1185">Reference proteome</keyword>
<feature type="region of interest" description="Disordered" evidence="1">
    <location>
        <begin position="242"/>
        <end position="261"/>
    </location>
</feature>
<name>A0A4P6XQ65_9ASCO</name>
<reference evidence="3" key="1">
    <citation type="submission" date="2019-03" db="EMBL/GenBank/DDBJ databases">
        <title>Snf2 controls pulcherriminic acid biosynthesis and connects pigmentation and antifungal activity of the yeast Metschnikowia pulcherrima.</title>
        <authorList>
            <person name="Gore-Lloyd D."/>
            <person name="Sumann I."/>
            <person name="Brachmann A.O."/>
            <person name="Schneeberger K."/>
            <person name="Ortiz-Merino R.A."/>
            <person name="Moreno-Beltran M."/>
            <person name="Schlaefli M."/>
            <person name="Kirner P."/>
            <person name="Santos Kron A."/>
            <person name="Wolfe K.H."/>
            <person name="Piel J."/>
            <person name="Ahrens C.H."/>
            <person name="Henk D."/>
            <person name="Freimoser F.M."/>
        </authorList>
    </citation>
    <scope>NUCLEOTIDE SEQUENCE [LARGE SCALE GENOMIC DNA]</scope>
    <source>
        <strain evidence="3">APC 1.2</strain>
    </source>
</reference>
<feature type="region of interest" description="Disordered" evidence="1">
    <location>
        <begin position="459"/>
        <end position="495"/>
    </location>
</feature>
<feature type="region of interest" description="Disordered" evidence="1">
    <location>
        <begin position="123"/>
        <end position="189"/>
    </location>
</feature>
<evidence type="ECO:0000313" key="2">
    <source>
        <dbReference type="EMBL" id="QBM89652.1"/>
    </source>
</evidence>
<feature type="compositionally biased region" description="Low complexity" evidence="1">
    <location>
        <begin position="135"/>
        <end position="148"/>
    </location>
</feature>
<feature type="compositionally biased region" description="Basic and acidic residues" evidence="1">
    <location>
        <begin position="242"/>
        <end position="256"/>
    </location>
</feature>
<dbReference type="AlphaFoldDB" id="A0A4P6XQ65"/>
<gene>
    <name evidence="2" type="primary">MPUL0D07320</name>
    <name evidence="2" type="ORF">METSCH_D07320</name>
</gene>
<accession>A0A4P6XQ65</accession>
<sequence>MSGNGLLSDPAIIGISSPSEAVPGDGHAPRKSGLEPGSALSKLLDSAMANAAREATPEPETAGDSEKNGPLEPRSNRSSFQSFVPQFKADLSRIYSINALLELRSSPAVLEFDVSQLPEATFWRTKQRDNHANGKHNGQNENNNHAHGTPSLGGKGKRSRRNQLAAQNAADSLNWDRKPAGFLKTSDIDNMSTEKISQLLGEAPEEETPDWDLPGANADMRIEMGNTVEDFERWKLHMRQEEKRKHGELEPFHETEESQPANEVDSFFSFVNPKDAAPDQTSFPFNKQADSKSSRFSSFFGGPGPSAESRKPAANPEPLTAQTTAKSDHSAGGLRFFNGEPQNSPQTQSPGLPQSLQDRHRHGPPPGMPPKFQGPGNGIASSPAVQMPGMAPQSNPPPGFRMNPGPPLGPGLMMLPGARGPANNDSFFLSLMSKGEIGPNGEVAGPMAMFLQQSKPLVDNKQPSEQGQALGSHMRGPENFGESSYAGPTAPNSLHTRPQAFRQYQDAPMGLPQQQMGMNIPPGMKPMGGAQIPPGMFPPGMFPPAAQAHPNQGPNSQVPNQRSFPGQKGTPQLNRQEMPGAQIRGEMPPPWMRFGPGGPAGMAPPGFPQMPPGFPPGYSQVPSNTQQK</sequence>